<organism evidence="9 10">
    <name type="scientific">Candidatus Caccoplasma intestinavium</name>
    <dbReference type="NCBI Taxonomy" id="2840716"/>
    <lineage>
        <taxon>Bacteria</taxon>
        <taxon>Pseudomonadati</taxon>
        <taxon>Bacteroidota</taxon>
        <taxon>Bacteroidia</taxon>
        <taxon>Bacteroidales</taxon>
        <taxon>Bacteroidaceae</taxon>
        <taxon>Bacteroidaceae incertae sedis</taxon>
        <taxon>Candidatus Caccoplasma</taxon>
    </lineage>
</organism>
<dbReference type="GO" id="GO:0016987">
    <property type="term" value="F:sigma factor activity"/>
    <property type="evidence" value="ECO:0007669"/>
    <property type="project" value="UniProtKB-KW"/>
</dbReference>
<dbReference type="InterPro" id="IPR000838">
    <property type="entry name" value="RNA_pol_sigma70_ECF_CS"/>
</dbReference>
<protein>
    <recommendedName>
        <fullName evidence="6">RNA polymerase sigma factor</fullName>
    </recommendedName>
</protein>
<keyword evidence="2 6" id="KW-0805">Transcription regulation</keyword>
<keyword evidence="4 6" id="KW-0238">DNA-binding</keyword>
<dbReference type="Proteomes" id="UP000886722">
    <property type="component" value="Unassembled WGS sequence"/>
</dbReference>
<name>A0A9D1KCP6_9BACT</name>
<dbReference type="PANTHER" id="PTHR43133:SF51">
    <property type="entry name" value="RNA POLYMERASE SIGMA FACTOR"/>
    <property type="match status" value="1"/>
</dbReference>
<feature type="domain" description="RNA polymerase sigma-70 region 2" evidence="7">
    <location>
        <begin position="26"/>
        <end position="94"/>
    </location>
</feature>
<feature type="domain" description="RNA polymerase sigma factor 70 region 4 type 2" evidence="8">
    <location>
        <begin position="119"/>
        <end position="169"/>
    </location>
</feature>
<evidence type="ECO:0000256" key="6">
    <source>
        <dbReference type="RuleBase" id="RU000716"/>
    </source>
</evidence>
<evidence type="ECO:0000259" key="8">
    <source>
        <dbReference type="Pfam" id="PF08281"/>
    </source>
</evidence>
<dbReference type="InterPro" id="IPR013249">
    <property type="entry name" value="RNA_pol_sigma70_r4_t2"/>
</dbReference>
<dbReference type="NCBIfam" id="TIGR02937">
    <property type="entry name" value="sigma70-ECF"/>
    <property type="match status" value="1"/>
</dbReference>
<dbReference type="AlphaFoldDB" id="A0A9D1KCP6"/>
<accession>A0A9D1KCP6</accession>
<dbReference type="Gene3D" id="1.10.1740.10">
    <property type="match status" value="1"/>
</dbReference>
<keyword evidence="5 6" id="KW-0804">Transcription</keyword>
<dbReference type="InterPro" id="IPR013324">
    <property type="entry name" value="RNA_pol_sigma_r3/r4-like"/>
</dbReference>
<dbReference type="InterPro" id="IPR036388">
    <property type="entry name" value="WH-like_DNA-bd_sf"/>
</dbReference>
<evidence type="ECO:0000256" key="1">
    <source>
        <dbReference type="ARBA" id="ARBA00010641"/>
    </source>
</evidence>
<evidence type="ECO:0000313" key="10">
    <source>
        <dbReference type="Proteomes" id="UP000886722"/>
    </source>
</evidence>
<evidence type="ECO:0000256" key="5">
    <source>
        <dbReference type="ARBA" id="ARBA00023163"/>
    </source>
</evidence>
<dbReference type="InterPro" id="IPR013325">
    <property type="entry name" value="RNA_pol_sigma_r2"/>
</dbReference>
<evidence type="ECO:0000256" key="2">
    <source>
        <dbReference type="ARBA" id="ARBA00023015"/>
    </source>
</evidence>
<dbReference type="InterPro" id="IPR039425">
    <property type="entry name" value="RNA_pol_sigma-70-like"/>
</dbReference>
<dbReference type="Gene3D" id="1.10.10.10">
    <property type="entry name" value="Winged helix-like DNA-binding domain superfamily/Winged helix DNA-binding domain"/>
    <property type="match status" value="1"/>
</dbReference>
<proteinExistence type="inferred from homology"/>
<dbReference type="EMBL" id="DVKT01000048">
    <property type="protein sequence ID" value="HIT39658.1"/>
    <property type="molecule type" value="Genomic_DNA"/>
</dbReference>
<sequence length="182" mass="21114">MKSNSEDTAWITRCILWDDRRAFAHLVDKYQVRLRRFLLHLTGGDSDLADDLAQDTFLRAYERIRGYKGLSSFPTWLFRIACNLFYDYNRQESRGEKLDTTEVSAMTESPAPIALQIDVARALASLRPDERMALTLFYLEDMPIAKIAVVMERPEGSVKTLLFRGKQHLSEYFKQDGYGKFE</sequence>
<dbReference type="SUPFAM" id="SSF88659">
    <property type="entry name" value="Sigma3 and sigma4 domains of RNA polymerase sigma factors"/>
    <property type="match status" value="1"/>
</dbReference>
<comment type="similarity">
    <text evidence="1 6">Belongs to the sigma-70 factor family. ECF subfamily.</text>
</comment>
<reference evidence="9" key="2">
    <citation type="journal article" date="2021" name="PeerJ">
        <title>Extensive microbial diversity within the chicken gut microbiome revealed by metagenomics and culture.</title>
        <authorList>
            <person name="Gilroy R."/>
            <person name="Ravi A."/>
            <person name="Getino M."/>
            <person name="Pursley I."/>
            <person name="Horton D.L."/>
            <person name="Alikhan N.F."/>
            <person name="Baker D."/>
            <person name="Gharbi K."/>
            <person name="Hall N."/>
            <person name="Watson M."/>
            <person name="Adriaenssens E.M."/>
            <person name="Foster-Nyarko E."/>
            <person name="Jarju S."/>
            <person name="Secka A."/>
            <person name="Antonio M."/>
            <person name="Oren A."/>
            <person name="Chaudhuri R.R."/>
            <person name="La Ragione R."/>
            <person name="Hildebrand F."/>
            <person name="Pallen M.J."/>
        </authorList>
    </citation>
    <scope>NUCLEOTIDE SEQUENCE</scope>
    <source>
        <strain evidence="9">21143</strain>
    </source>
</reference>
<reference evidence="9" key="1">
    <citation type="submission" date="2020-10" db="EMBL/GenBank/DDBJ databases">
        <authorList>
            <person name="Gilroy R."/>
        </authorList>
    </citation>
    <scope>NUCLEOTIDE SEQUENCE</scope>
    <source>
        <strain evidence="9">21143</strain>
    </source>
</reference>
<evidence type="ECO:0000313" key="9">
    <source>
        <dbReference type="EMBL" id="HIT39658.1"/>
    </source>
</evidence>
<evidence type="ECO:0000256" key="4">
    <source>
        <dbReference type="ARBA" id="ARBA00023125"/>
    </source>
</evidence>
<dbReference type="PROSITE" id="PS01063">
    <property type="entry name" value="SIGMA70_ECF"/>
    <property type="match status" value="1"/>
</dbReference>
<dbReference type="InterPro" id="IPR007627">
    <property type="entry name" value="RNA_pol_sigma70_r2"/>
</dbReference>
<dbReference type="SUPFAM" id="SSF88946">
    <property type="entry name" value="Sigma2 domain of RNA polymerase sigma factors"/>
    <property type="match status" value="1"/>
</dbReference>
<dbReference type="GO" id="GO:0003677">
    <property type="term" value="F:DNA binding"/>
    <property type="evidence" value="ECO:0007669"/>
    <property type="project" value="UniProtKB-KW"/>
</dbReference>
<comment type="caution">
    <text evidence="9">The sequence shown here is derived from an EMBL/GenBank/DDBJ whole genome shotgun (WGS) entry which is preliminary data.</text>
</comment>
<dbReference type="PANTHER" id="PTHR43133">
    <property type="entry name" value="RNA POLYMERASE ECF-TYPE SIGMA FACTO"/>
    <property type="match status" value="1"/>
</dbReference>
<keyword evidence="3 6" id="KW-0731">Sigma factor</keyword>
<dbReference type="GO" id="GO:0006352">
    <property type="term" value="P:DNA-templated transcription initiation"/>
    <property type="evidence" value="ECO:0007669"/>
    <property type="project" value="InterPro"/>
</dbReference>
<gene>
    <name evidence="9" type="ORF">IAD06_06440</name>
</gene>
<dbReference type="Pfam" id="PF04542">
    <property type="entry name" value="Sigma70_r2"/>
    <property type="match status" value="1"/>
</dbReference>
<evidence type="ECO:0000259" key="7">
    <source>
        <dbReference type="Pfam" id="PF04542"/>
    </source>
</evidence>
<dbReference type="CDD" id="cd06171">
    <property type="entry name" value="Sigma70_r4"/>
    <property type="match status" value="1"/>
</dbReference>
<dbReference type="InterPro" id="IPR014284">
    <property type="entry name" value="RNA_pol_sigma-70_dom"/>
</dbReference>
<dbReference type="Pfam" id="PF08281">
    <property type="entry name" value="Sigma70_r4_2"/>
    <property type="match status" value="1"/>
</dbReference>
<evidence type="ECO:0000256" key="3">
    <source>
        <dbReference type="ARBA" id="ARBA00023082"/>
    </source>
</evidence>